<evidence type="ECO:0000256" key="5">
    <source>
        <dbReference type="ARBA" id="ARBA00023136"/>
    </source>
</evidence>
<evidence type="ECO:0000259" key="10">
    <source>
        <dbReference type="PROSITE" id="PS50262"/>
    </source>
</evidence>
<evidence type="ECO:0000313" key="11">
    <source>
        <dbReference type="EMBL" id="OWF47098.1"/>
    </source>
</evidence>
<keyword evidence="3 9" id="KW-1133">Transmembrane helix</keyword>
<dbReference type="Pfam" id="PF00001">
    <property type="entry name" value="7tm_1"/>
    <property type="match status" value="1"/>
</dbReference>
<evidence type="ECO:0000256" key="2">
    <source>
        <dbReference type="ARBA" id="ARBA00022692"/>
    </source>
</evidence>
<dbReference type="PROSITE" id="PS50262">
    <property type="entry name" value="G_PROTEIN_RECEP_F1_2"/>
    <property type="match status" value="1"/>
</dbReference>
<gene>
    <name evidence="11" type="ORF">KP79_PYT12585</name>
</gene>
<feature type="region of interest" description="Disordered" evidence="8">
    <location>
        <begin position="339"/>
        <end position="371"/>
    </location>
</feature>
<reference evidence="11 12" key="1">
    <citation type="journal article" date="2017" name="Nat. Ecol. Evol.">
        <title>Scallop genome provides insights into evolution of bilaterian karyotype and development.</title>
        <authorList>
            <person name="Wang S."/>
            <person name="Zhang J."/>
            <person name="Jiao W."/>
            <person name="Li J."/>
            <person name="Xun X."/>
            <person name="Sun Y."/>
            <person name="Guo X."/>
            <person name="Huan P."/>
            <person name="Dong B."/>
            <person name="Zhang L."/>
            <person name="Hu X."/>
            <person name="Sun X."/>
            <person name="Wang J."/>
            <person name="Zhao C."/>
            <person name="Wang Y."/>
            <person name="Wang D."/>
            <person name="Huang X."/>
            <person name="Wang R."/>
            <person name="Lv J."/>
            <person name="Li Y."/>
            <person name="Zhang Z."/>
            <person name="Liu B."/>
            <person name="Lu W."/>
            <person name="Hui Y."/>
            <person name="Liang J."/>
            <person name="Zhou Z."/>
            <person name="Hou R."/>
            <person name="Li X."/>
            <person name="Liu Y."/>
            <person name="Li H."/>
            <person name="Ning X."/>
            <person name="Lin Y."/>
            <person name="Zhao L."/>
            <person name="Xing Q."/>
            <person name="Dou J."/>
            <person name="Li Y."/>
            <person name="Mao J."/>
            <person name="Guo H."/>
            <person name="Dou H."/>
            <person name="Li T."/>
            <person name="Mu C."/>
            <person name="Jiang W."/>
            <person name="Fu Q."/>
            <person name="Fu X."/>
            <person name="Miao Y."/>
            <person name="Liu J."/>
            <person name="Yu Q."/>
            <person name="Li R."/>
            <person name="Liao H."/>
            <person name="Li X."/>
            <person name="Kong Y."/>
            <person name="Jiang Z."/>
            <person name="Chourrout D."/>
            <person name="Li R."/>
            <person name="Bao Z."/>
        </authorList>
    </citation>
    <scope>NUCLEOTIDE SEQUENCE [LARGE SCALE GENOMIC DNA]</scope>
    <source>
        <strain evidence="11 12">PY_sf001</strain>
    </source>
</reference>
<dbReference type="InterPro" id="IPR017452">
    <property type="entry name" value="GPCR_Rhodpsn_7TM"/>
</dbReference>
<sequence length="457" mass="51898">MANCWAETLHRHIIRYSSCHFPSVSTGYRSAYNISRSSLSFLPSFITESASKSSFFTNAMNASNAMAGLLLSTAESGNNDSLSATGQVEPGKADGYTVSKWNQELAYSFIGLDVCLGLYILLGVAGNILIIIIYQFRIKKKFEDRFFIMVLAVLDICVCVTGPATYLLLNILPVTFYDNWGCKIAWFNGRNLSNTSGMLILVIAIQRYLKVCRPFGWQMTIRWQKTAVIVLLISSVLIDIPILFFYGTSTIHNGILEVTGSRCGRRTNVSPDFELAISIYFYCMFATALSFISGIAVMYVLIGRRIFNQMKKKRLMENGLRVNNYTRSLADMEFSKQEETSTVDTQATTSQNVGTSGSTNPDSERKRKKKKDKWATHRYSLMFMTISAICGVTYVPSLIVNMCINLDSDEFWIYYSSIERQVYLFIFQFFLLNHVSNPFIYGFFDSSFRAEMKRLFR</sequence>
<evidence type="ECO:0000256" key="1">
    <source>
        <dbReference type="ARBA" id="ARBA00004141"/>
    </source>
</evidence>
<dbReference type="InterPro" id="IPR000276">
    <property type="entry name" value="GPCR_Rhodpsn"/>
</dbReference>
<dbReference type="GO" id="GO:0005886">
    <property type="term" value="C:plasma membrane"/>
    <property type="evidence" value="ECO:0007669"/>
    <property type="project" value="TreeGrafter"/>
</dbReference>
<dbReference type="PANTHER" id="PTHR24243:SF224">
    <property type="entry name" value="G-PROTEIN COUPLED RECEPTOR 19-RELATED"/>
    <property type="match status" value="1"/>
</dbReference>
<feature type="transmembrane region" description="Helical" evidence="9">
    <location>
        <begin position="226"/>
        <end position="246"/>
    </location>
</feature>
<proteinExistence type="predicted"/>
<feature type="domain" description="G-protein coupled receptors family 1 profile" evidence="10">
    <location>
        <begin position="126"/>
        <end position="441"/>
    </location>
</feature>
<evidence type="ECO:0000256" key="4">
    <source>
        <dbReference type="ARBA" id="ARBA00023040"/>
    </source>
</evidence>
<dbReference type="CDD" id="cd00637">
    <property type="entry name" value="7tm_classA_rhodopsin-like"/>
    <property type="match status" value="1"/>
</dbReference>
<protein>
    <submittedName>
        <fullName evidence="11">Orexin receptor type 2</fullName>
    </submittedName>
</protein>
<keyword evidence="2 9" id="KW-0812">Transmembrane</keyword>
<accession>A0A210QEH4</accession>
<evidence type="ECO:0000256" key="6">
    <source>
        <dbReference type="ARBA" id="ARBA00023170"/>
    </source>
</evidence>
<feature type="compositionally biased region" description="Polar residues" evidence="8">
    <location>
        <begin position="340"/>
        <end position="361"/>
    </location>
</feature>
<keyword evidence="12" id="KW-1185">Reference proteome</keyword>
<feature type="transmembrane region" description="Helical" evidence="9">
    <location>
        <begin position="184"/>
        <end position="205"/>
    </location>
</feature>
<dbReference type="AlphaFoldDB" id="A0A210QEH4"/>
<feature type="transmembrane region" description="Helical" evidence="9">
    <location>
        <begin position="105"/>
        <end position="134"/>
    </location>
</feature>
<evidence type="ECO:0000256" key="9">
    <source>
        <dbReference type="SAM" id="Phobius"/>
    </source>
</evidence>
<keyword evidence="5 9" id="KW-0472">Membrane</keyword>
<dbReference type="OrthoDB" id="6063770at2759"/>
<comment type="caution">
    <text evidence="11">The sequence shown here is derived from an EMBL/GenBank/DDBJ whole genome shotgun (WGS) entry which is preliminary data.</text>
</comment>
<dbReference type="SUPFAM" id="SSF81321">
    <property type="entry name" value="Family A G protein-coupled receptor-like"/>
    <property type="match status" value="1"/>
</dbReference>
<dbReference type="GO" id="GO:0004930">
    <property type="term" value="F:G protein-coupled receptor activity"/>
    <property type="evidence" value="ECO:0007669"/>
    <property type="project" value="UniProtKB-KW"/>
</dbReference>
<evidence type="ECO:0000256" key="7">
    <source>
        <dbReference type="ARBA" id="ARBA00023224"/>
    </source>
</evidence>
<dbReference type="Gene3D" id="1.20.1070.10">
    <property type="entry name" value="Rhodopsin 7-helix transmembrane proteins"/>
    <property type="match status" value="1"/>
</dbReference>
<evidence type="ECO:0000256" key="8">
    <source>
        <dbReference type="SAM" id="MobiDB-lite"/>
    </source>
</evidence>
<evidence type="ECO:0000256" key="3">
    <source>
        <dbReference type="ARBA" id="ARBA00022989"/>
    </source>
</evidence>
<keyword evidence="7" id="KW-0807">Transducer</keyword>
<feature type="transmembrane region" description="Helical" evidence="9">
    <location>
        <begin position="379"/>
        <end position="402"/>
    </location>
</feature>
<feature type="transmembrane region" description="Helical" evidence="9">
    <location>
        <begin position="279"/>
        <end position="302"/>
    </location>
</feature>
<keyword evidence="4" id="KW-0297">G-protein coupled receptor</keyword>
<keyword evidence="6 11" id="KW-0675">Receptor</keyword>
<comment type="subcellular location">
    <subcellularLocation>
        <location evidence="1">Membrane</location>
        <topology evidence="1">Multi-pass membrane protein</topology>
    </subcellularLocation>
</comment>
<dbReference type="EMBL" id="NEDP02004037">
    <property type="protein sequence ID" value="OWF47098.1"/>
    <property type="molecule type" value="Genomic_DNA"/>
</dbReference>
<dbReference type="PRINTS" id="PR00237">
    <property type="entry name" value="GPCRRHODOPSN"/>
</dbReference>
<name>A0A210QEH4_MIZYE</name>
<feature type="transmembrane region" description="Helical" evidence="9">
    <location>
        <begin position="422"/>
        <end position="444"/>
    </location>
</feature>
<feature type="transmembrane region" description="Helical" evidence="9">
    <location>
        <begin position="146"/>
        <end position="172"/>
    </location>
</feature>
<dbReference type="PANTHER" id="PTHR24243">
    <property type="entry name" value="G-PROTEIN COUPLED RECEPTOR"/>
    <property type="match status" value="1"/>
</dbReference>
<organism evidence="11 12">
    <name type="scientific">Mizuhopecten yessoensis</name>
    <name type="common">Japanese scallop</name>
    <name type="synonym">Patinopecten yessoensis</name>
    <dbReference type="NCBI Taxonomy" id="6573"/>
    <lineage>
        <taxon>Eukaryota</taxon>
        <taxon>Metazoa</taxon>
        <taxon>Spiralia</taxon>
        <taxon>Lophotrochozoa</taxon>
        <taxon>Mollusca</taxon>
        <taxon>Bivalvia</taxon>
        <taxon>Autobranchia</taxon>
        <taxon>Pteriomorphia</taxon>
        <taxon>Pectinida</taxon>
        <taxon>Pectinoidea</taxon>
        <taxon>Pectinidae</taxon>
        <taxon>Mizuhopecten</taxon>
    </lineage>
</organism>
<evidence type="ECO:0000313" key="12">
    <source>
        <dbReference type="Proteomes" id="UP000242188"/>
    </source>
</evidence>
<dbReference type="Proteomes" id="UP000242188">
    <property type="component" value="Unassembled WGS sequence"/>
</dbReference>